<keyword evidence="4" id="KW-1185">Reference proteome</keyword>
<gene>
    <name evidence="3" type="primary">txxe 3659-yitL</name>
    <name evidence="3" type="ORF">TXXE_19685</name>
</gene>
<sequence length="297" mass="33246">MSLTAGTTVRLETVREAPPNGFILSDGERTVLLPYGEIVGERPNPGDVVEVFLFHDTLDRLTATTRKPLLQLGGIARLKAADVHPRYGCFLEMGLGRQLLLPNAELPRERELRPRPGDELFVRMAHDKSGRIIAELAEEADLQQLAVPAPAAWFNRTVRGWVTRHAKVGAFVFVDGEALRAGVLGLIPSSEQTRPLRLGEAFEARVTFVREDGRINLSMRPRKEIGREEDAGRILEYLRSRNTGAMPYSDETPPDVIQRKFGISKAAFKRALGKLMREGIVRQEGSWTYLNEQQDQP</sequence>
<evidence type="ECO:0000256" key="1">
    <source>
        <dbReference type="PIRNR" id="PIRNR012524"/>
    </source>
</evidence>
<dbReference type="InterPro" id="IPR036388">
    <property type="entry name" value="WH-like_DNA-bd_sf"/>
</dbReference>
<evidence type="ECO:0000313" key="4">
    <source>
        <dbReference type="Proteomes" id="UP000681526"/>
    </source>
</evidence>
<dbReference type="Proteomes" id="UP000681526">
    <property type="component" value="Unassembled WGS sequence"/>
</dbReference>
<dbReference type="InterPro" id="IPR039566">
    <property type="entry name" value="CvfB_S1_st"/>
</dbReference>
<comment type="caution">
    <text evidence="3">The sequence shown here is derived from an EMBL/GenBank/DDBJ whole genome shotgun (WGS) entry which is preliminary data.</text>
</comment>
<protein>
    <recommendedName>
        <fullName evidence="2">S1 motif domain-containing protein</fullName>
    </recommendedName>
</protein>
<dbReference type="EMBL" id="CAJRAY010000105">
    <property type="protein sequence ID" value="CAG5093378.1"/>
    <property type="molecule type" value="Genomic_DNA"/>
</dbReference>
<dbReference type="InterPro" id="IPR048587">
    <property type="entry name" value="CvfB_S1_3rd"/>
</dbReference>
<dbReference type="Pfam" id="PF21191">
    <property type="entry name" value="CvfB_1st"/>
    <property type="match status" value="1"/>
</dbReference>
<dbReference type="InterPro" id="IPR014464">
    <property type="entry name" value="CvfB_fam"/>
</dbReference>
<feature type="domain" description="S1 motif" evidence="2">
    <location>
        <begin position="155"/>
        <end position="220"/>
    </location>
</feature>
<dbReference type="InterPro" id="IPR012340">
    <property type="entry name" value="NA-bd_OB-fold"/>
</dbReference>
<proteinExistence type="inferred from homology"/>
<dbReference type="SUPFAM" id="SSF50249">
    <property type="entry name" value="Nucleic acid-binding proteins"/>
    <property type="match status" value="1"/>
</dbReference>
<dbReference type="InterPro" id="IPR003029">
    <property type="entry name" value="S1_domain"/>
</dbReference>
<dbReference type="PIRSF" id="PIRSF012524">
    <property type="entry name" value="YitL_S1"/>
    <property type="match status" value="1"/>
</dbReference>
<reference evidence="3 4" key="1">
    <citation type="submission" date="2021-04" db="EMBL/GenBank/DDBJ databases">
        <authorList>
            <person name="Rakotoarivonina H."/>
        </authorList>
    </citation>
    <scope>NUCLEOTIDE SEQUENCE [LARGE SCALE GENOMIC DNA]</scope>
    <source>
        <strain evidence="3 4">XE</strain>
    </source>
</reference>
<dbReference type="PANTHER" id="PTHR37296:SF1">
    <property type="entry name" value="CONSERVED VIRULENCE FACTOR B"/>
    <property type="match status" value="1"/>
</dbReference>
<dbReference type="Gene3D" id="2.40.50.140">
    <property type="entry name" value="Nucleic acid-binding proteins"/>
    <property type="match status" value="2"/>
</dbReference>
<dbReference type="Pfam" id="PF21543">
    <property type="entry name" value="CvfB_2nd"/>
    <property type="match status" value="1"/>
</dbReference>
<dbReference type="SMART" id="SM00316">
    <property type="entry name" value="S1"/>
    <property type="match status" value="2"/>
</dbReference>
<evidence type="ECO:0000313" key="3">
    <source>
        <dbReference type="EMBL" id="CAG5093378.1"/>
    </source>
</evidence>
<dbReference type="PANTHER" id="PTHR37296">
    <property type="entry name" value="CONSERVED VIRULENCE FACTOR B"/>
    <property type="match status" value="1"/>
</dbReference>
<dbReference type="PROSITE" id="PS50126">
    <property type="entry name" value="S1"/>
    <property type="match status" value="1"/>
</dbReference>
<accession>A0ABN7S9X8</accession>
<name>A0ABN7S9X8_THEXY</name>
<dbReference type="InterPro" id="IPR048588">
    <property type="entry name" value="CvfB_S1_2nd"/>
</dbReference>
<comment type="similarity">
    <text evidence="1">Belongs to the CvfB family.</text>
</comment>
<evidence type="ECO:0000259" key="2">
    <source>
        <dbReference type="PROSITE" id="PS50126"/>
    </source>
</evidence>
<dbReference type="InterPro" id="IPR040764">
    <property type="entry name" value="CvfB_WH"/>
</dbReference>
<dbReference type="Gene3D" id="1.10.10.10">
    <property type="entry name" value="Winged helix-like DNA-binding domain superfamily/Winged helix DNA-binding domain"/>
    <property type="match status" value="1"/>
</dbReference>
<dbReference type="Pfam" id="PF17783">
    <property type="entry name" value="WHD_CvfB"/>
    <property type="match status" value="1"/>
</dbReference>
<dbReference type="Pfam" id="PF13509">
    <property type="entry name" value="S1_2"/>
    <property type="match status" value="1"/>
</dbReference>
<organism evidence="3 4">
    <name type="scientific">Thermobacillus xylanilyticus</name>
    <dbReference type="NCBI Taxonomy" id="76633"/>
    <lineage>
        <taxon>Bacteria</taxon>
        <taxon>Bacillati</taxon>
        <taxon>Bacillota</taxon>
        <taxon>Bacilli</taxon>
        <taxon>Bacillales</taxon>
        <taxon>Paenibacillaceae</taxon>
        <taxon>Thermobacillus</taxon>
    </lineage>
</organism>
<dbReference type="RefSeq" id="WP_015255276.1">
    <property type="nucleotide sequence ID" value="NZ_CAJRAY010000105.1"/>
</dbReference>